<dbReference type="EMBL" id="VFJC01000028">
    <property type="protein sequence ID" value="KAB5522502.1"/>
    <property type="molecule type" value="Genomic_DNA"/>
</dbReference>
<sequence>MQKIAMVMAIVGGEEQRRIHLNKSTSRLTELCLEACTSFCTSCCSKQFPVLLSYPQSLKVLQQRAPLLYPLL</sequence>
<comment type="caution">
    <text evidence="1">The sequence shown here is derived from an EMBL/GenBank/DDBJ whole genome shotgun (WGS) entry which is preliminary data.</text>
</comment>
<name>A0A5N5JTU4_PANHP</name>
<reference evidence="1 2" key="1">
    <citation type="submission" date="2019-06" db="EMBL/GenBank/DDBJ databases">
        <title>A chromosome-scale genome assembly of the striped catfish, Pangasianodon hypophthalmus.</title>
        <authorList>
            <person name="Wen M."/>
            <person name="Zahm M."/>
            <person name="Roques C."/>
            <person name="Cabau C."/>
            <person name="Klopp C."/>
            <person name="Donnadieu C."/>
            <person name="Jouanno E."/>
            <person name="Avarre J.-C."/>
            <person name="Campet M."/>
            <person name="Ha T.T.T."/>
            <person name="Dugue R."/>
            <person name="Lampietro C."/>
            <person name="Louis A."/>
            <person name="Herpin A."/>
            <person name="Echchiki A."/>
            <person name="Berthelot C."/>
            <person name="Parey E."/>
            <person name="Roest-Crollius H."/>
            <person name="Braasch I."/>
            <person name="Postlethwait J."/>
            <person name="Bobe J."/>
            <person name="Montfort J."/>
            <person name="Bouchez O."/>
            <person name="Begum T."/>
            <person name="Schartl M."/>
            <person name="Guiguen Y."/>
        </authorList>
    </citation>
    <scope>NUCLEOTIDE SEQUENCE [LARGE SCALE GENOMIC DNA]</scope>
    <source>
        <strain evidence="1 2">Indonesia</strain>
        <tissue evidence="1">Blood</tissue>
    </source>
</reference>
<organism evidence="1 2">
    <name type="scientific">Pangasianodon hypophthalmus</name>
    <name type="common">Striped catfish</name>
    <name type="synonym">Helicophagus hypophthalmus</name>
    <dbReference type="NCBI Taxonomy" id="310915"/>
    <lineage>
        <taxon>Eukaryota</taxon>
        <taxon>Metazoa</taxon>
        <taxon>Chordata</taxon>
        <taxon>Craniata</taxon>
        <taxon>Vertebrata</taxon>
        <taxon>Euteleostomi</taxon>
        <taxon>Actinopterygii</taxon>
        <taxon>Neopterygii</taxon>
        <taxon>Teleostei</taxon>
        <taxon>Ostariophysi</taxon>
        <taxon>Siluriformes</taxon>
        <taxon>Pangasiidae</taxon>
        <taxon>Pangasianodon</taxon>
    </lineage>
</organism>
<evidence type="ECO:0000313" key="2">
    <source>
        <dbReference type="Proteomes" id="UP000327468"/>
    </source>
</evidence>
<evidence type="ECO:0000313" key="1">
    <source>
        <dbReference type="EMBL" id="KAB5522502.1"/>
    </source>
</evidence>
<dbReference type="Proteomes" id="UP000327468">
    <property type="component" value="Chromosome 27"/>
</dbReference>
<accession>A0A5N5JTU4</accession>
<gene>
    <name evidence="1" type="ORF">PHYPO_G00160220</name>
</gene>
<dbReference type="AlphaFoldDB" id="A0A5N5JTU4"/>
<keyword evidence="2" id="KW-1185">Reference proteome</keyword>
<protein>
    <submittedName>
        <fullName evidence="1">Uncharacterized protein</fullName>
    </submittedName>
</protein>
<proteinExistence type="predicted"/>